<dbReference type="Pfam" id="PF00533">
    <property type="entry name" value="BRCT"/>
    <property type="match status" value="1"/>
</dbReference>
<dbReference type="InterPro" id="IPR036930">
    <property type="entry name" value="WGR_dom_sf"/>
</dbReference>
<dbReference type="AlphaFoldDB" id="A0A9W9XF69"/>
<keyword evidence="5" id="KW-1185">Reference proteome</keyword>
<name>A0A9W9XF69_9EURO</name>
<feature type="region of interest" description="Disordered" evidence="1">
    <location>
        <begin position="235"/>
        <end position="254"/>
    </location>
</feature>
<sequence length="329" mass="36499">MPAKVTESAKVSKPGTAFRRITVATTGDIYQGSQIPQWVKKNGGRFLEKVTTEVTHLITTEKAYLENISEVRAAKALGKIRIVSRDWLICSLYANPIRPVSEAPFLLENLTRPNNKDAEAKGAGGARNKVNPFDQKTTSGGSKRARTQAIQTILLDPSTGAAWDATLLRDGKTPRTREKIRLAIFESSASPKTYSTWARYSRVGKSQVDELTAPKSDITSAIKNFKDYFKSNTGKSWEERHSEDLPTPRQDDQGNVLPIHEGWYIYDNQENMFTRFLRQPPTSTSATGHASATSHEVSYTEHTDDSAADEEALSTLDAPLEENNAHDRA</sequence>
<evidence type="ECO:0000256" key="1">
    <source>
        <dbReference type="SAM" id="MobiDB-lite"/>
    </source>
</evidence>
<feature type="compositionally biased region" description="Low complexity" evidence="1">
    <location>
        <begin position="282"/>
        <end position="295"/>
    </location>
</feature>
<feature type="region of interest" description="Disordered" evidence="1">
    <location>
        <begin position="279"/>
        <end position="329"/>
    </location>
</feature>
<comment type="caution">
    <text evidence="4">The sequence shown here is derived from an EMBL/GenBank/DDBJ whole genome shotgun (WGS) entry which is preliminary data.</text>
</comment>
<dbReference type="EMBL" id="JAPWDQ010000003">
    <property type="protein sequence ID" value="KAJ5490818.1"/>
    <property type="molecule type" value="Genomic_DNA"/>
</dbReference>
<dbReference type="InterPro" id="IPR001357">
    <property type="entry name" value="BRCT_dom"/>
</dbReference>
<feature type="compositionally biased region" description="Basic and acidic residues" evidence="1">
    <location>
        <begin position="236"/>
        <end position="252"/>
    </location>
</feature>
<dbReference type="Proteomes" id="UP001148312">
    <property type="component" value="Unassembled WGS sequence"/>
</dbReference>
<feature type="domain" description="BRCT" evidence="2">
    <location>
        <begin position="13"/>
        <end position="105"/>
    </location>
</feature>
<evidence type="ECO:0000259" key="3">
    <source>
        <dbReference type="PROSITE" id="PS51977"/>
    </source>
</evidence>
<dbReference type="InterPro" id="IPR036420">
    <property type="entry name" value="BRCT_dom_sf"/>
</dbReference>
<reference evidence="4" key="1">
    <citation type="submission" date="2022-12" db="EMBL/GenBank/DDBJ databases">
        <authorList>
            <person name="Petersen C."/>
        </authorList>
    </citation>
    <scope>NUCLEOTIDE SEQUENCE</scope>
    <source>
        <strain evidence="4">IBT 30728</strain>
    </source>
</reference>
<dbReference type="RefSeq" id="XP_056791947.1">
    <property type="nucleotide sequence ID" value="XM_056931988.1"/>
</dbReference>
<evidence type="ECO:0008006" key="6">
    <source>
        <dbReference type="Google" id="ProtNLM"/>
    </source>
</evidence>
<protein>
    <recommendedName>
        <fullName evidence="6">BRCT domain-containing protein</fullName>
    </recommendedName>
</protein>
<gene>
    <name evidence="4" type="ORF">N7539_002385</name>
</gene>
<evidence type="ECO:0000313" key="4">
    <source>
        <dbReference type="EMBL" id="KAJ5490818.1"/>
    </source>
</evidence>
<dbReference type="Gene3D" id="3.40.50.10190">
    <property type="entry name" value="BRCT domain"/>
    <property type="match status" value="1"/>
</dbReference>
<accession>A0A9W9XF69</accession>
<reference evidence="4" key="2">
    <citation type="journal article" date="2023" name="IMA Fungus">
        <title>Comparative genomic study of the Penicillium genus elucidates a diverse pangenome and 15 lateral gene transfer events.</title>
        <authorList>
            <person name="Petersen C."/>
            <person name="Sorensen T."/>
            <person name="Nielsen M.R."/>
            <person name="Sondergaard T.E."/>
            <person name="Sorensen J.L."/>
            <person name="Fitzpatrick D.A."/>
            <person name="Frisvad J.C."/>
            <person name="Nielsen K.L."/>
        </authorList>
    </citation>
    <scope>NUCLEOTIDE SEQUENCE</scope>
    <source>
        <strain evidence="4">IBT 30728</strain>
    </source>
</reference>
<dbReference type="GeneID" id="81622237"/>
<dbReference type="PROSITE" id="PS51977">
    <property type="entry name" value="WGR"/>
    <property type="match status" value="1"/>
</dbReference>
<organism evidence="4 5">
    <name type="scientific">Penicillium diatomitis</name>
    <dbReference type="NCBI Taxonomy" id="2819901"/>
    <lineage>
        <taxon>Eukaryota</taxon>
        <taxon>Fungi</taxon>
        <taxon>Dikarya</taxon>
        <taxon>Ascomycota</taxon>
        <taxon>Pezizomycotina</taxon>
        <taxon>Eurotiomycetes</taxon>
        <taxon>Eurotiomycetidae</taxon>
        <taxon>Eurotiales</taxon>
        <taxon>Aspergillaceae</taxon>
        <taxon>Penicillium</taxon>
    </lineage>
</organism>
<evidence type="ECO:0000313" key="5">
    <source>
        <dbReference type="Proteomes" id="UP001148312"/>
    </source>
</evidence>
<dbReference type="PROSITE" id="PS50172">
    <property type="entry name" value="BRCT"/>
    <property type="match status" value="1"/>
</dbReference>
<feature type="region of interest" description="Disordered" evidence="1">
    <location>
        <begin position="116"/>
        <end position="146"/>
    </location>
</feature>
<dbReference type="SUPFAM" id="SSF52113">
    <property type="entry name" value="BRCT domain"/>
    <property type="match status" value="1"/>
</dbReference>
<feature type="domain" description="WGR" evidence="3">
    <location>
        <begin position="150"/>
        <end position="251"/>
    </location>
</feature>
<proteinExistence type="predicted"/>
<dbReference type="InterPro" id="IPR008893">
    <property type="entry name" value="WGR_domain"/>
</dbReference>
<evidence type="ECO:0000259" key="2">
    <source>
        <dbReference type="PROSITE" id="PS50172"/>
    </source>
</evidence>
<dbReference type="SUPFAM" id="SSF142921">
    <property type="entry name" value="WGR domain-like"/>
    <property type="match status" value="1"/>
</dbReference>